<sequence>AMKDGIVFTGIHKGDRGVGQTRQPRPTLTLPLSSWYGELSVALSILHKVALDPSAATDWLLAVNSALTSGQRLSSSLTLVVTYLLITTTEDICLLALKASQAVAAADPCQVENLMDFDFFSKSVCFTVTINYKKSQYFFQNIYSGNVWDYMSRKGTNKQNSCAL</sequence>
<dbReference type="Proteomes" id="UP001434883">
    <property type="component" value="Unassembled WGS sequence"/>
</dbReference>
<accession>A0ABV0SD29</accession>
<name>A0ABV0SD29_9TELE</name>
<reference evidence="1 2" key="1">
    <citation type="submission" date="2021-06" db="EMBL/GenBank/DDBJ databases">
        <authorList>
            <person name="Palmer J.M."/>
        </authorList>
    </citation>
    <scope>NUCLEOTIDE SEQUENCE [LARGE SCALE GENOMIC DNA]</scope>
    <source>
        <strain evidence="1 2">XC_2019</strain>
        <tissue evidence="1">Muscle</tissue>
    </source>
</reference>
<organism evidence="1 2">
    <name type="scientific">Xenoophorus captivus</name>
    <dbReference type="NCBI Taxonomy" id="1517983"/>
    <lineage>
        <taxon>Eukaryota</taxon>
        <taxon>Metazoa</taxon>
        <taxon>Chordata</taxon>
        <taxon>Craniata</taxon>
        <taxon>Vertebrata</taxon>
        <taxon>Euteleostomi</taxon>
        <taxon>Actinopterygii</taxon>
        <taxon>Neopterygii</taxon>
        <taxon>Teleostei</taxon>
        <taxon>Neoteleostei</taxon>
        <taxon>Acanthomorphata</taxon>
        <taxon>Ovalentaria</taxon>
        <taxon>Atherinomorphae</taxon>
        <taxon>Cyprinodontiformes</taxon>
        <taxon>Goodeidae</taxon>
        <taxon>Xenoophorus</taxon>
    </lineage>
</organism>
<evidence type="ECO:0000313" key="2">
    <source>
        <dbReference type="Proteomes" id="UP001434883"/>
    </source>
</evidence>
<feature type="non-terminal residue" evidence="1">
    <location>
        <position position="1"/>
    </location>
</feature>
<comment type="caution">
    <text evidence="1">The sequence shown here is derived from an EMBL/GenBank/DDBJ whole genome shotgun (WGS) entry which is preliminary data.</text>
</comment>
<evidence type="ECO:0000313" key="1">
    <source>
        <dbReference type="EMBL" id="MEQ2218448.1"/>
    </source>
</evidence>
<proteinExistence type="predicted"/>
<dbReference type="EMBL" id="JAHRIN010076969">
    <property type="protein sequence ID" value="MEQ2218448.1"/>
    <property type="molecule type" value="Genomic_DNA"/>
</dbReference>
<protein>
    <submittedName>
        <fullName evidence="1">Uncharacterized protein</fullName>
    </submittedName>
</protein>
<gene>
    <name evidence="1" type="ORF">XENOCAPTIV_003392</name>
</gene>
<keyword evidence="2" id="KW-1185">Reference proteome</keyword>